<evidence type="ECO:0000313" key="2">
    <source>
        <dbReference type="Proteomes" id="UP000683511"/>
    </source>
</evidence>
<protein>
    <submittedName>
        <fullName evidence="1">Uncharacterized protein</fullName>
    </submittedName>
</protein>
<evidence type="ECO:0000313" key="1">
    <source>
        <dbReference type="EMBL" id="QXE21731.1"/>
    </source>
</evidence>
<reference evidence="1" key="1">
    <citation type="submission" date="2017-04" db="EMBL/GenBank/DDBJ databases">
        <title>Genome deletions in a multicellular cyanobacterial endosymbiont for morphological adaptation in marine diatoms.</title>
        <authorList>
            <person name="Wang Y."/>
            <person name="Gao H."/>
            <person name="Li R."/>
            <person name="Xu X."/>
        </authorList>
    </citation>
    <scope>NUCLEOTIDE SEQUENCE</scope>
    <source>
        <strain evidence="1">FACHB 800</strain>
    </source>
</reference>
<dbReference type="Proteomes" id="UP000683511">
    <property type="component" value="Chromosome"/>
</dbReference>
<proteinExistence type="predicted"/>
<organism evidence="1 2">
    <name type="scientific">Richelia sinica FACHB-800</name>
    <dbReference type="NCBI Taxonomy" id="1357546"/>
    <lineage>
        <taxon>Bacteria</taxon>
        <taxon>Bacillati</taxon>
        <taxon>Cyanobacteriota</taxon>
        <taxon>Cyanophyceae</taxon>
        <taxon>Nostocales</taxon>
        <taxon>Nostocaceae</taxon>
        <taxon>Richelia</taxon>
    </lineage>
</organism>
<gene>
    <name evidence="1" type="ORF">B6N60_00408</name>
</gene>
<dbReference type="AlphaFoldDB" id="A0A975T5E2"/>
<keyword evidence="2" id="KW-1185">Reference proteome</keyword>
<name>A0A975T5E2_9NOST</name>
<accession>A0A975T5E2</accession>
<sequence>MVPNVITAKNPKQIVRETVIRLQVFQRKINYLTAASTIA</sequence>
<dbReference type="EMBL" id="CP021056">
    <property type="protein sequence ID" value="QXE21731.1"/>
    <property type="molecule type" value="Genomic_DNA"/>
</dbReference>
<dbReference type="KEGG" id="rsin:B6N60_00408"/>